<gene>
    <name evidence="2" type="ORF">LWI29_025020</name>
</gene>
<evidence type="ECO:0000313" key="2">
    <source>
        <dbReference type="EMBL" id="KAK0574528.1"/>
    </source>
</evidence>
<protein>
    <recommendedName>
        <fullName evidence="1">DUF1985 domain-containing protein</fullName>
    </recommendedName>
</protein>
<accession>A0AA39VE28</accession>
<dbReference type="InterPro" id="IPR015410">
    <property type="entry name" value="DUF1985"/>
</dbReference>
<name>A0AA39VE28_ACESA</name>
<keyword evidence="3" id="KW-1185">Reference proteome</keyword>
<proteinExistence type="predicted"/>
<organism evidence="2 3">
    <name type="scientific">Acer saccharum</name>
    <name type="common">Sugar maple</name>
    <dbReference type="NCBI Taxonomy" id="4024"/>
    <lineage>
        <taxon>Eukaryota</taxon>
        <taxon>Viridiplantae</taxon>
        <taxon>Streptophyta</taxon>
        <taxon>Embryophyta</taxon>
        <taxon>Tracheophyta</taxon>
        <taxon>Spermatophyta</taxon>
        <taxon>Magnoliopsida</taxon>
        <taxon>eudicotyledons</taxon>
        <taxon>Gunneridae</taxon>
        <taxon>Pentapetalae</taxon>
        <taxon>rosids</taxon>
        <taxon>malvids</taxon>
        <taxon>Sapindales</taxon>
        <taxon>Sapindaceae</taxon>
        <taxon>Hippocastanoideae</taxon>
        <taxon>Acereae</taxon>
        <taxon>Acer</taxon>
    </lineage>
</organism>
<dbReference type="PANTHER" id="PTHR48449:SF1">
    <property type="entry name" value="DUF1985 DOMAIN-CONTAINING PROTEIN"/>
    <property type="match status" value="1"/>
</dbReference>
<dbReference type="EMBL" id="JAUESC010000387">
    <property type="protein sequence ID" value="KAK0574528.1"/>
    <property type="molecule type" value="Genomic_DNA"/>
</dbReference>
<dbReference type="Proteomes" id="UP001168877">
    <property type="component" value="Unassembled WGS sequence"/>
</dbReference>
<dbReference type="Pfam" id="PF09331">
    <property type="entry name" value="DUF1985"/>
    <property type="match status" value="1"/>
</dbReference>
<comment type="caution">
    <text evidence="2">The sequence shown here is derived from an EMBL/GenBank/DDBJ whole genome shotgun (WGS) entry which is preliminary data.</text>
</comment>
<feature type="domain" description="DUF1985" evidence="1">
    <location>
        <begin position="68"/>
        <end position="204"/>
    </location>
</feature>
<sequence length="214" mass="24320">MGEEVELLVKAKEHFPAKINSTSSTTAVKFIKEKLTEAQLSLFRTTCFGKLLEMNDLKFSGQLVHQLLLKQIQSPDKSEMWFAVGGKTFQFSIQEFCLITVSSVALTSPVLSKEKRDGSGSFRSTMLNGEVRFNSKTFEAMFKAASSDNDEDMVKLALLYFLETVLFGKDQKVHIGAQHVELLEDLETFNKYIWGRKCYKTTLNSLQRDMKKMS</sequence>
<reference evidence="2" key="1">
    <citation type="journal article" date="2022" name="Plant J.">
        <title>Strategies of tolerance reflected in two North American maple genomes.</title>
        <authorList>
            <person name="McEvoy S.L."/>
            <person name="Sezen U.U."/>
            <person name="Trouern-Trend A."/>
            <person name="McMahon S.M."/>
            <person name="Schaberg P.G."/>
            <person name="Yang J."/>
            <person name="Wegrzyn J.L."/>
            <person name="Swenson N.G."/>
        </authorList>
    </citation>
    <scope>NUCLEOTIDE SEQUENCE</scope>
    <source>
        <strain evidence="2">NS2018</strain>
    </source>
</reference>
<dbReference type="AlphaFoldDB" id="A0AA39VE28"/>
<reference evidence="2" key="2">
    <citation type="submission" date="2023-06" db="EMBL/GenBank/DDBJ databases">
        <authorList>
            <person name="Swenson N.G."/>
            <person name="Wegrzyn J.L."/>
            <person name="Mcevoy S.L."/>
        </authorList>
    </citation>
    <scope>NUCLEOTIDE SEQUENCE</scope>
    <source>
        <strain evidence="2">NS2018</strain>
        <tissue evidence="2">Leaf</tissue>
    </source>
</reference>
<dbReference type="PANTHER" id="PTHR48449">
    <property type="entry name" value="DUF1985 DOMAIN-CONTAINING PROTEIN"/>
    <property type="match status" value="1"/>
</dbReference>
<evidence type="ECO:0000259" key="1">
    <source>
        <dbReference type="Pfam" id="PF09331"/>
    </source>
</evidence>
<evidence type="ECO:0000313" key="3">
    <source>
        <dbReference type="Proteomes" id="UP001168877"/>
    </source>
</evidence>